<dbReference type="PANTHER" id="PTHR44688">
    <property type="entry name" value="DNA-BINDING TRANSCRIPTIONAL ACTIVATOR DEVR_DOSR"/>
    <property type="match status" value="1"/>
</dbReference>
<keyword evidence="3" id="KW-0010">Activator</keyword>
<dbReference type="Gene3D" id="1.10.10.10">
    <property type="entry name" value="Winged helix-like DNA-binding domain superfamily/Winged helix DNA-binding domain"/>
    <property type="match status" value="1"/>
</dbReference>
<dbReference type="SMART" id="SM00421">
    <property type="entry name" value="HTH_LUXR"/>
    <property type="match status" value="1"/>
</dbReference>
<keyword evidence="4" id="KW-0804">Transcription</keyword>
<name>S4YRA3_SERPL</name>
<dbReference type="EMBL" id="CP006566">
    <property type="protein sequence ID" value="AGP46860.1"/>
    <property type="molecule type" value="Genomic_DNA"/>
</dbReference>
<evidence type="ECO:0000256" key="4">
    <source>
        <dbReference type="ARBA" id="ARBA00023163"/>
    </source>
</evidence>
<dbReference type="Proteomes" id="UP000014900">
    <property type="component" value="Chromosome"/>
</dbReference>
<dbReference type="Pfam" id="PF00196">
    <property type="entry name" value="GerE"/>
    <property type="match status" value="1"/>
</dbReference>
<dbReference type="HOGENOM" id="CLU_114880_0_0_6"/>
<gene>
    <name evidence="6" type="ORF">M621_05770</name>
</gene>
<dbReference type="AlphaFoldDB" id="S4YRA3"/>
<dbReference type="KEGG" id="sry:M621_05770"/>
<keyword evidence="2" id="KW-0238">DNA-binding</keyword>
<accession>S4YRA3</accession>
<evidence type="ECO:0000256" key="1">
    <source>
        <dbReference type="ARBA" id="ARBA00023015"/>
    </source>
</evidence>
<dbReference type="GO" id="GO:0003677">
    <property type="term" value="F:DNA binding"/>
    <property type="evidence" value="ECO:0007669"/>
    <property type="project" value="UniProtKB-KW"/>
</dbReference>
<dbReference type="PANTHER" id="PTHR44688:SF16">
    <property type="entry name" value="DNA-BINDING TRANSCRIPTIONAL ACTIVATOR DEVR_DOSR"/>
    <property type="match status" value="1"/>
</dbReference>
<proteinExistence type="predicted"/>
<organism evidence="6 7">
    <name type="scientific">Serratia plymuthica S13</name>
    <dbReference type="NCBI Taxonomy" id="1348660"/>
    <lineage>
        <taxon>Bacteria</taxon>
        <taxon>Pseudomonadati</taxon>
        <taxon>Pseudomonadota</taxon>
        <taxon>Gammaproteobacteria</taxon>
        <taxon>Enterobacterales</taxon>
        <taxon>Yersiniaceae</taxon>
        <taxon>Serratia</taxon>
    </lineage>
</organism>
<sequence>MKAHLNIVILDANRFFAMGLEVLLTQHFMQQGYPPAFFSDSYDENADLVFQSHSLPSHTLFCRPDPRQLQFRIAIQESPIPRLRLPVCFHEQSTISRRIGVQALLAEVDRLLASSASLPLCKNCPRCAFTLTARERQVLMALSWELTPQQIAKSLQLSIKTVSAHKCTAMEKLGFTRNSELYHWFRRGGLSIK</sequence>
<dbReference type="eggNOG" id="COG2197">
    <property type="taxonomic scope" value="Bacteria"/>
</dbReference>
<keyword evidence="1" id="KW-0805">Transcription regulation</keyword>
<evidence type="ECO:0000256" key="2">
    <source>
        <dbReference type="ARBA" id="ARBA00023125"/>
    </source>
</evidence>
<dbReference type="SUPFAM" id="SSF46894">
    <property type="entry name" value="C-terminal effector domain of the bipartite response regulators"/>
    <property type="match status" value="1"/>
</dbReference>
<dbReference type="InterPro" id="IPR036388">
    <property type="entry name" value="WH-like_DNA-bd_sf"/>
</dbReference>
<evidence type="ECO:0000313" key="6">
    <source>
        <dbReference type="EMBL" id="AGP46860.1"/>
    </source>
</evidence>
<dbReference type="InterPro" id="IPR016032">
    <property type="entry name" value="Sig_transdc_resp-reg_C-effctor"/>
</dbReference>
<evidence type="ECO:0000256" key="3">
    <source>
        <dbReference type="ARBA" id="ARBA00023159"/>
    </source>
</evidence>
<reference evidence="6 7" key="1">
    <citation type="journal article" date="2013" name="Genome Announc.">
        <title>Genome Sequence of Serratia plymuthica Strain S13, an Endophyte with Germination- and Plant-Growth-Promoting Activity from the Flower of Styrian Oil Pumpkin.</title>
        <authorList>
            <person name="Muller H."/>
            <person name="Furnkranz M."/>
            <person name="Grube M."/>
            <person name="Berg G."/>
        </authorList>
    </citation>
    <scope>NUCLEOTIDE SEQUENCE [LARGE SCALE GENOMIC DNA]</scope>
    <source>
        <strain evidence="6">S13</strain>
    </source>
</reference>
<evidence type="ECO:0000259" key="5">
    <source>
        <dbReference type="PROSITE" id="PS50043"/>
    </source>
</evidence>
<dbReference type="GO" id="GO:0006355">
    <property type="term" value="P:regulation of DNA-templated transcription"/>
    <property type="evidence" value="ECO:0007669"/>
    <property type="project" value="InterPro"/>
</dbReference>
<dbReference type="CDD" id="cd06170">
    <property type="entry name" value="LuxR_C_like"/>
    <property type="match status" value="1"/>
</dbReference>
<dbReference type="InterPro" id="IPR000792">
    <property type="entry name" value="Tscrpt_reg_LuxR_C"/>
</dbReference>
<dbReference type="PRINTS" id="PR00038">
    <property type="entry name" value="HTHLUXR"/>
</dbReference>
<evidence type="ECO:0000313" key="7">
    <source>
        <dbReference type="Proteomes" id="UP000014900"/>
    </source>
</evidence>
<dbReference type="RefSeq" id="WP_020438600.1">
    <property type="nucleotide sequence ID" value="NC_021659.1"/>
</dbReference>
<feature type="domain" description="HTH luxR-type" evidence="5">
    <location>
        <begin position="124"/>
        <end position="189"/>
    </location>
</feature>
<protein>
    <recommendedName>
        <fullName evidence="5">HTH luxR-type domain-containing protein</fullName>
    </recommendedName>
</protein>
<dbReference type="PROSITE" id="PS50043">
    <property type="entry name" value="HTH_LUXR_2"/>
    <property type="match status" value="1"/>
</dbReference>